<proteinExistence type="predicted"/>
<organism evidence="2 3">
    <name type="scientific">Dendrothele bispora (strain CBS 962.96)</name>
    <dbReference type="NCBI Taxonomy" id="1314807"/>
    <lineage>
        <taxon>Eukaryota</taxon>
        <taxon>Fungi</taxon>
        <taxon>Dikarya</taxon>
        <taxon>Basidiomycota</taxon>
        <taxon>Agaricomycotina</taxon>
        <taxon>Agaricomycetes</taxon>
        <taxon>Agaricomycetidae</taxon>
        <taxon>Agaricales</taxon>
        <taxon>Agaricales incertae sedis</taxon>
        <taxon>Dendrothele</taxon>
    </lineage>
</organism>
<sequence>MAPIAFGIKKKRRIQNACDELIFVSSLTAKGSATAPLKELIDEMLKGTSSESSIAWADNETTISIITELAKRIRQLESKLKWCQENHNEVLSEDLSLPAQAESDPLNSVDDVNQLTQEIAQFTLGPPDKPTHFGESSNMMLIVTAMDHRKEADSSLPEWQSLLQNGKRQEDEPEQIMSAILLDSELLRDNNENDGFDSVHIEGEAFLPAHETEDWLREAGFLVRKELLDIVCPVELY</sequence>
<dbReference type="Proteomes" id="UP000297245">
    <property type="component" value="Unassembled WGS sequence"/>
</dbReference>
<dbReference type="OrthoDB" id="2668416at2759"/>
<reference evidence="2 3" key="1">
    <citation type="journal article" date="2019" name="Nat. Ecol. Evol.">
        <title>Megaphylogeny resolves global patterns of mushroom evolution.</title>
        <authorList>
            <person name="Varga T."/>
            <person name="Krizsan K."/>
            <person name="Foldi C."/>
            <person name="Dima B."/>
            <person name="Sanchez-Garcia M."/>
            <person name="Sanchez-Ramirez S."/>
            <person name="Szollosi G.J."/>
            <person name="Szarkandi J.G."/>
            <person name="Papp V."/>
            <person name="Albert L."/>
            <person name="Andreopoulos W."/>
            <person name="Angelini C."/>
            <person name="Antonin V."/>
            <person name="Barry K.W."/>
            <person name="Bougher N.L."/>
            <person name="Buchanan P."/>
            <person name="Buyck B."/>
            <person name="Bense V."/>
            <person name="Catcheside P."/>
            <person name="Chovatia M."/>
            <person name="Cooper J."/>
            <person name="Damon W."/>
            <person name="Desjardin D."/>
            <person name="Finy P."/>
            <person name="Geml J."/>
            <person name="Haridas S."/>
            <person name="Hughes K."/>
            <person name="Justo A."/>
            <person name="Karasinski D."/>
            <person name="Kautmanova I."/>
            <person name="Kiss B."/>
            <person name="Kocsube S."/>
            <person name="Kotiranta H."/>
            <person name="LaButti K.M."/>
            <person name="Lechner B.E."/>
            <person name="Liimatainen K."/>
            <person name="Lipzen A."/>
            <person name="Lukacs Z."/>
            <person name="Mihaltcheva S."/>
            <person name="Morgado L.N."/>
            <person name="Niskanen T."/>
            <person name="Noordeloos M.E."/>
            <person name="Ohm R.A."/>
            <person name="Ortiz-Santana B."/>
            <person name="Ovrebo C."/>
            <person name="Racz N."/>
            <person name="Riley R."/>
            <person name="Savchenko A."/>
            <person name="Shiryaev A."/>
            <person name="Soop K."/>
            <person name="Spirin V."/>
            <person name="Szebenyi C."/>
            <person name="Tomsovsky M."/>
            <person name="Tulloss R.E."/>
            <person name="Uehling J."/>
            <person name="Grigoriev I.V."/>
            <person name="Vagvolgyi C."/>
            <person name="Papp T."/>
            <person name="Martin F.M."/>
            <person name="Miettinen O."/>
            <person name="Hibbett D.S."/>
            <person name="Nagy L.G."/>
        </authorList>
    </citation>
    <scope>NUCLEOTIDE SEQUENCE [LARGE SCALE GENOMIC DNA]</scope>
    <source>
        <strain evidence="2 3">CBS 962.96</strain>
    </source>
</reference>
<protein>
    <submittedName>
        <fullName evidence="2">Uncharacterized protein</fullName>
    </submittedName>
</protein>
<keyword evidence="1" id="KW-0175">Coiled coil</keyword>
<keyword evidence="3" id="KW-1185">Reference proteome</keyword>
<evidence type="ECO:0000313" key="3">
    <source>
        <dbReference type="Proteomes" id="UP000297245"/>
    </source>
</evidence>
<evidence type="ECO:0000313" key="2">
    <source>
        <dbReference type="EMBL" id="THU82340.1"/>
    </source>
</evidence>
<feature type="coiled-coil region" evidence="1">
    <location>
        <begin position="66"/>
        <end position="93"/>
    </location>
</feature>
<gene>
    <name evidence="2" type="ORF">K435DRAFT_808370</name>
</gene>
<name>A0A4S8L1W0_DENBC</name>
<accession>A0A4S8L1W0</accession>
<dbReference type="EMBL" id="ML179739">
    <property type="protein sequence ID" value="THU82340.1"/>
    <property type="molecule type" value="Genomic_DNA"/>
</dbReference>
<evidence type="ECO:0000256" key="1">
    <source>
        <dbReference type="SAM" id="Coils"/>
    </source>
</evidence>
<dbReference type="AlphaFoldDB" id="A0A4S8L1W0"/>